<gene>
    <name evidence="2" type="ORF">CEXT_682021</name>
</gene>
<evidence type="ECO:0000313" key="3">
    <source>
        <dbReference type="Proteomes" id="UP001054945"/>
    </source>
</evidence>
<reference evidence="2 3" key="1">
    <citation type="submission" date="2021-06" db="EMBL/GenBank/DDBJ databases">
        <title>Caerostris extrusa draft genome.</title>
        <authorList>
            <person name="Kono N."/>
            <person name="Arakawa K."/>
        </authorList>
    </citation>
    <scope>NUCLEOTIDE SEQUENCE [LARGE SCALE GENOMIC DNA]</scope>
</reference>
<accession>A0AAV4UF88</accession>
<comment type="caution">
    <text evidence="2">The sequence shown here is derived from an EMBL/GenBank/DDBJ whole genome shotgun (WGS) entry which is preliminary data.</text>
</comment>
<dbReference type="AlphaFoldDB" id="A0AAV4UF88"/>
<evidence type="ECO:0000313" key="2">
    <source>
        <dbReference type="EMBL" id="GIY56487.1"/>
    </source>
</evidence>
<organism evidence="2 3">
    <name type="scientific">Caerostris extrusa</name>
    <name type="common">Bark spider</name>
    <name type="synonym">Caerostris bankana</name>
    <dbReference type="NCBI Taxonomy" id="172846"/>
    <lineage>
        <taxon>Eukaryota</taxon>
        <taxon>Metazoa</taxon>
        <taxon>Ecdysozoa</taxon>
        <taxon>Arthropoda</taxon>
        <taxon>Chelicerata</taxon>
        <taxon>Arachnida</taxon>
        <taxon>Araneae</taxon>
        <taxon>Araneomorphae</taxon>
        <taxon>Entelegynae</taxon>
        <taxon>Araneoidea</taxon>
        <taxon>Araneidae</taxon>
        <taxon>Caerostris</taxon>
    </lineage>
</organism>
<dbReference type="Proteomes" id="UP001054945">
    <property type="component" value="Unassembled WGS sequence"/>
</dbReference>
<evidence type="ECO:0000256" key="1">
    <source>
        <dbReference type="SAM" id="MobiDB-lite"/>
    </source>
</evidence>
<keyword evidence="3" id="KW-1185">Reference proteome</keyword>
<feature type="compositionally biased region" description="Basic and acidic residues" evidence="1">
    <location>
        <begin position="84"/>
        <end position="104"/>
    </location>
</feature>
<sequence>MRLVNLSSSKMGKQNAVKSTNQYRIRIPLEPLKDGHSMDPKEKDILGSCGKRGSAYYGPMPTEAQSCECELHQYFRKKCNSDSSRQRECRDSRTATPAGERKYW</sequence>
<name>A0AAV4UF88_CAEEX</name>
<dbReference type="EMBL" id="BPLR01012774">
    <property type="protein sequence ID" value="GIY56487.1"/>
    <property type="molecule type" value="Genomic_DNA"/>
</dbReference>
<proteinExistence type="predicted"/>
<feature type="region of interest" description="Disordered" evidence="1">
    <location>
        <begin position="82"/>
        <end position="104"/>
    </location>
</feature>
<protein>
    <submittedName>
        <fullName evidence="2">Uncharacterized protein</fullName>
    </submittedName>
</protein>